<accession>A0A7J6FLB6</accession>
<organism evidence="1 2">
    <name type="scientific">Cannabis sativa</name>
    <name type="common">Hemp</name>
    <name type="synonym">Marijuana</name>
    <dbReference type="NCBI Taxonomy" id="3483"/>
    <lineage>
        <taxon>Eukaryota</taxon>
        <taxon>Viridiplantae</taxon>
        <taxon>Streptophyta</taxon>
        <taxon>Embryophyta</taxon>
        <taxon>Tracheophyta</taxon>
        <taxon>Spermatophyta</taxon>
        <taxon>Magnoliopsida</taxon>
        <taxon>eudicotyledons</taxon>
        <taxon>Gunneridae</taxon>
        <taxon>Pentapetalae</taxon>
        <taxon>rosids</taxon>
        <taxon>fabids</taxon>
        <taxon>Rosales</taxon>
        <taxon>Cannabaceae</taxon>
        <taxon>Cannabis</taxon>
    </lineage>
</organism>
<keyword evidence="2" id="KW-1185">Reference proteome</keyword>
<comment type="caution">
    <text evidence="1">The sequence shown here is derived from an EMBL/GenBank/DDBJ whole genome shotgun (WGS) entry which is preliminary data.</text>
</comment>
<reference evidence="1 2" key="1">
    <citation type="journal article" date="2020" name="bioRxiv">
        <title>Sequence and annotation of 42 cannabis genomes reveals extensive copy number variation in cannabinoid synthesis and pathogen resistance genes.</title>
        <authorList>
            <person name="Mckernan K.J."/>
            <person name="Helbert Y."/>
            <person name="Kane L.T."/>
            <person name="Ebling H."/>
            <person name="Zhang L."/>
            <person name="Liu B."/>
            <person name="Eaton Z."/>
            <person name="Mclaughlin S."/>
            <person name="Kingan S."/>
            <person name="Baybayan P."/>
            <person name="Concepcion G."/>
            <person name="Jordan M."/>
            <person name="Riva A."/>
            <person name="Barbazuk W."/>
            <person name="Harkins T."/>
        </authorList>
    </citation>
    <scope>NUCLEOTIDE SEQUENCE [LARGE SCALE GENOMIC DNA]</scope>
    <source>
        <strain evidence="2">cv. Jamaican Lion 4</strain>
        <tissue evidence="1">Leaf</tissue>
    </source>
</reference>
<dbReference type="Proteomes" id="UP000583929">
    <property type="component" value="Unassembled WGS sequence"/>
</dbReference>
<protein>
    <recommendedName>
        <fullName evidence="3">Root cap</fullName>
    </recommendedName>
</protein>
<name>A0A7J6FLB6_CANSA</name>
<evidence type="ECO:0000313" key="2">
    <source>
        <dbReference type="Proteomes" id="UP000583929"/>
    </source>
</evidence>
<dbReference type="PANTHER" id="PTHR31656">
    <property type="entry name" value="ROOT CAP DOMAIN-CONTAINING PROTEIN"/>
    <property type="match status" value="1"/>
</dbReference>
<evidence type="ECO:0000313" key="1">
    <source>
        <dbReference type="EMBL" id="KAF4370530.1"/>
    </source>
</evidence>
<sequence>MSCNLVQIQAAPKKKPDTKLCFAKSSPCSKKKITCPEQCPTANPTDPKAKVCYVNCISPICQAECKNRKPNCNGPGSACLDPRFIGGDGVVFYFHGMRNEHFTLVSDLNLQINARFIGLRPAGRTRDYTWIQALGLLFHSNTFSLEATPASTWDDQVDHLRFSLNGENLVIPDGHLSFWECPNTKIRVQRTSSKNSVTVNIPELAEILVNVVPVTKQDDKIHNFVYICTYSVMFQSNEKDSSSFKSSLFSSHFSLFFTFKHSHNNYQIPQNDCFVHLEVQFRFYGLSSKVEGVLGRTYQPDFENPAKPGVAMPVVGGEDKYKTTSLLSADCNSCIFSPVEVFEPKESVEMEYLDCSGASGSGNGIVCRK</sequence>
<dbReference type="EMBL" id="JAATIQ010000204">
    <property type="protein sequence ID" value="KAF4370530.1"/>
    <property type="molecule type" value="Genomic_DNA"/>
</dbReference>
<dbReference type="AlphaFoldDB" id="A0A7J6FLB6"/>
<proteinExistence type="predicted"/>
<dbReference type="InterPro" id="IPR009646">
    <property type="entry name" value="Root_cap"/>
</dbReference>
<evidence type="ECO:0008006" key="3">
    <source>
        <dbReference type="Google" id="ProtNLM"/>
    </source>
</evidence>
<gene>
    <name evidence="1" type="ORF">G4B88_021709</name>
</gene>
<dbReference type="Pfam" id="PF06830">
    <property type="entry name" value="Root_cap"/>
    <property type="match status" value="1"/>
</dbReference>